<keyword evidence="11" id="KW-0539">Nucleus</keyword>
<keyword evidence="2" id="KW-0479">Metal-binding</keyword>
<keyword evidence="4 10" id="KW-0863">Zinc-finger</keyword>
<dbReference type="PANTHER" id="PTHR13710">
    <property type="entry name" value="DNA HELICASE RECQ FAMILY MEMBER"/>
    <property type="match status" value="1"/>
</dbReference>
<sequence length="767" mass="84465">MSDWACSKCTFENPPTAPRCEMCDFAKKKTTTSSSKPKRQSIGSYFPNTTIDGSKLSIEPKKKRKKAAPASVSSVPKPKKKPKATATKPKPKKPSPEPLPPPPTTTQNIQHSTQTQHHSFFAPKYNPNTAKSLIPSTLETTFKITGGLQNLQPIAVNTALERKSQLIVMRTGGGKSLCYQLPAVVFPKLSASNQALTVVVSPLISLMLDQVLKLQSLRISADYIASSKTAAENDATIQNISDLHLVYVTPELLAGEKFRKVLKALHKESKLAMFALDEIHCLSSWGHDFRPAYVKLGWLRDQFPTVPTMACTATATPKVIKDIKRVLKFGPDVPVHRSTFNRSNISYEVRYKDDLVDFIKDEHSKPNKGSGVIYVHKRKDTTFIANTITKYCGIESLPYHAGLKNDVRAATQQKWMSGEVKIAVATVAFGMGIDLDCVRYVVHWNIAKTVEGFYQESGRAGRDGHPSRSILYYAKKDASAFAWLINKTMKADKKKDPSAPNNKLEALENMIEYCVGDLPKKCRRAYLLNHFGEQISKSACGKTCDYCRDPEGTESSMRAALATRSSGGTFTKMSAPKGTPGERILADDGLAPVGDYDGLSDTSFDAFDEREASFNYDDNDGPQIYGGVDDLLSDDEGEGKPQRPAITCEQIFAKYGLEESRASKWQNRRGKGGKKHINNYSSSSTSTVVLPDSLKAKLPLAESLSFKKTNTFETNKTTRSTSEIQDEMAKLQRQIAAAKEMKASSKTTTTTKAKTSLPLPPPSPPPF</sequence>
<dbReference type="InterPro" id="IPR036443">
    <property type="entry name" value="Znf_RanBP2_sf"/>
</dbReference>
<dbReference type="Proteomes" id="UP001165085">
    <property type="component" value="Unassembled WGS sequence"/>
</dbReference>
<keyword evidence="7" id="KW-0862">Zinc</keyword>
<feature type="compositionally biased region" description="Basic residues" evidence="12">
    <location>
        <begin position="77"/>
        <end position="93"/>
    </location>
</feature>
<dbReference type="GO" id="GO:0005634">
    <property type="term" value="C:nucleus"/>
    <property type="evidence" value="ECO:0007669"/>
    <property type="project" value="UniProtKB-SubCell"/>
</dbReference>
<evidence type="ECO:0000256" key="10">
    <source>
        <dbReference type="PROSITE-ProRule" id="PRU00322"/>
    </source>
</evidence>
<dbReference type="GO" id="GO:0000724">
    <property type="term" value="P:double-strand break repair via homologous recombination"/>
    <property type="evidence" value="ECO:0007669"/>
    <property type="project" value="TreeGrafter"/>
</dbReference>
<dbReference type="SUPFAM" id="SSF52540">
    <property type="entry name" value="P-loop containing nucleoside triphosphate hydrolases"/>
    <property type="match status" value="1"/>
</dbReference>
<keyword evidence="3 11" id="KW-0547">Nucleotide-binding</keyword>
<feature type="region of interest" description="Disordered" evidence="12">
    <location>
        <begin position="613"/>
        <end position="643"/>
    </location>
</feature>
<dbReference type="PROSITE" id="PS51194">
    <property type="entry name" value="HELICASE_CTER"/>
    <property type="match status" value="1"/>
</dbReference>
<feature type="region of interest" description="Disordered" evidence="12">
    <location>
        <begin position="28"/>
        <end position="126"/>
    </location>
</feature>
<feature type="region of interest" description="Disordered" evidence="12">
    <location>
        <begin position="1"/>
        <end position="20"/>
    </location>
</feature>
<dbReference type="GO" id="GO:0016787">
    <property type="term" value="F:hydrolase activity"/>
    <property type="evidence" value="ECO:0007669"/>
    <property type="project" value="UniProtKB-KW"/>
</dbReference>
<evidence type="ECO:0000313" key="16">
    <source>
        <dbReference type="EMBL" id="GMH85610.1"/>
    </source>
</evidence>
<dbReference type="OrthoDB" id="10261556at2759"/>
<feature type="region of interest" description="Disordered" evidence="12">
    <location>
        <begin position="664"/>
        <end position="686"/>
    </location>
</feature>
<evidence type="ECO:0000259" key="13">
    <source>
        <dbReference type="PROSITE" id="PS50199"/>
    </source>
</evidence>
<dbReference type="Gene3D" id="2.30.30.380">
    <property type="entry name" value="Zn-finger domain of Sec23/24"/>
    <property type="match status" value="1"/>
</dbReference>
<feature type="compositionally biased region" description="Basic residues" evidence="12">
    <location>
        <begin position="666"/>
        <end position="677"/>
    </location>
</feature>
<evidence type="ECO:0000256" key="7">
    <source>
        <dbReference type="ARBA" id="ARBA00022833"/>
    </source>
</evidence>
<feature type="domain" description="Helicase ATP-binding" evidence="14">
    <location>
        <begin position="156"/>
        <end position="333"/>
    </location>
</feature>
<feature type="compositionally biased region" description="Pro residues" evidence="12">
    <location>
        <begin position="758"/>
        <end position="767"/>
    </location>
</feature>
<comment type="catalytic activity">
    <reaction evidence="9 11">
        <text>Couples ATP hydrolysis with the unwinding of duplex DNA by translocating in the 3'-5' direction.</text>
        <dbReference type="EC" id="5.6.2.4"/>
    </reaction>
</comment>
<evidence type="ECO:0000256" key="8">
    <source>
        <dbReference type="ARBA" id="ARBA00022840"/>
    </source>
</evidence>
<dbReference type="InterPro" id="IPR011545">
    <property type="entry name" value="DEAD/DEAH_box_helicase_dom"/>
</dbReference>
<evidence type="ECO:0000313" key="17">
    <source>
        <dbReference type="Proteomes" id="UP001165085"/>
    </source>
</evidence>
<comment type="catalytic activity">
    <reaction evidence="11">
        <text>ATP + H2O = ADP + phosphate + H(+)</text>
        <dbReference type="Rhea" id="RHEA:13065"/>
        <dbReference type="ChEBI" id="CHEBI:15377"/>
        <dbReference type="ChEBI" id="CHEBI:15378"/>
        <dbReference type="ChEBI" id="CHEBI:30616"/>
        <dbReference type="ChEBI" id="CHEBI:43474"/>
        <dbReference type="ChEBI" id="CHEBI:456216"/>
    </reaction>
</comment>
<dbReference type="InterPro" id="IPR014001">
    <property type="entry name" value="Helicase_ATP-bd"/>
</dbReference>
<dbReference type="PROSITE" id="PS51192">
    <property type="entry name" value="HELICASE_ATP_BIND_1"/>
    <property type="match status" value="1"/>
</dbReference>
<dbReference type="SUPFAM" id="SSF90209">
    <property type="entry name" value="Ran binding protein zinc finger-like"/>
    <property type="match status" value="1"/>
</dbReference>
<evidence type="ECO:0000256" key="12">
    <source>
        <dbReference type="SAM" id="MobiDB-lite"/>
    </source>
</evidence>
<keyword evidence="5 11" id="KW-0378">Hydrolase</keyword>
<keyword evidence="6 11" id="KW-0347">Helicase</keyword>
<dbReference type="Pfam" id="PF00271">
    <property type="entry name" value="Helicase_C"/>
    <property type="match status" value="1"/>
</dbReference>
<dbReference type="InterPro" id="IPR001876">
    <property type="entry name" value="Znf_RanBP2"/>
</dbReference>
<name>A0A9W7EPV0_9STRA</name>
<feature type="domain" description="RanBP2-type" evidence="13">
    <location>
        <begin position="1"/>
        <end position="29"/>
    </location>
</feature>
<evidence type="ECO:0000259" key="14">
    <source>
        <dbReference type="PROSITE" id="PS51192"/>
    </source>
</evidence>
<evidence type="ECO:0000256" key="6">
    <source>
        <dbReference type="ARBA" id="ARBA00022806"/>
    </source>
</evidence>
<dbReference type="InterPro" id="IPR001650">
    <property type="entry name" value="Helicase_C-like"/>
</dbReference>
<evidence type="ECO:0000259" key="15">
    <source>
        <dbReference type="PROSITE" id="PS51194"/>
    </source>
</evidence>
<dbReference type="Pfam" id="PF00641">
    <property type="entry name" value="Zn_ribbon_RanBP"/>
    <property type="match status" value="1"/>
</dbReference>
<feature type="region of interest" description="Disordered" evidence="12">
    <location>
        <begin position="736"/>
        <end position="767"/>
    </location>
</feature>
<reference evidence="17" key="1">
    <citation type="journal article" date="2023" name="Commun. Biol.">
        <title>Genome analysis of Parmales, the sister group of diatoms, reveals the evolutionary specialization of diatoms from phago-mixotrophs to photoautotrophs.</title>
        <authorList>
            <person name="Ban H."/>
            <person name="Sato S."/>
            <person name="Yoshikawa S."/>
            <person name="Yamada K."/>
            <person name="Nakamura Y."/>
            <person name="Ichinomiya M."/>
            <person name="Sato N."/>
            <person name="Blanc-Mathieu R."/>
            <person name="Endo H."/>
            <person name="Kuwata A."/>
            <person name="Ogata H."/>
        </authorList>
    </citation>
    <scope>NUCLEOTIDE SEQUENCE [LARGE SCALE GENOMIC DNA]</scope>
    <source>
        <strain evidence="17">NIES 3701</strain>
    </source>
</reference>
<comment type="subcellular location">
    <subcellularLocation>
        <location evidence="11">Nucleus</location>
    </subcellularLocation>
</comment>
<accession>A0A9W7EPV0</accession>
<organism evidence="16 17">
    <name type="scientific">Triparma strigata</name>
    <dbReference type="NCBI Taxonomy" id="1606541"/>
    <lineage>
        <taxon>Eukaryota</taxon>
        <taxon>Sar</taxon>
        <taxon>Stramenopiles</taxon>
        <taxon>Ochrophyta</taxon>
        <taxon>Bolidophyceae</taxon>
        <taxon>Parmales</taxon>
        <taxon>Triparmaceae</taxon>
        <taxon>Triparma</taxon>
    </lineage>
</organism>
<feature type="compositionally biased region" description="Low complexity" evidence="12">
    <location>
        <begin position="744"/>
        <end position="757"/>
    </location>
</feature>
<dbReference type="GO" id="GO:0005737">
    <property type="term" value="C:cytoplasm"/>
    <property type="evidence" value="ECO:0007669"/>
    <property type="project" value="TreeGrafter"/>
</dbReference>
<dbReference type="GO" id="GO:0008270">
    <property type="term" value="F:zinc ion binding"/>
    <property type="evidence" value="ECO:0007669"/>
    <property type="project" value="UniProtKB-KW"/>
</dbReference>
<dbReference type="InterPro" id="IPR027417">
    <property type="entry name" value="P-loop_NTPase"/>
</dbReference>
<evidence type="ECO:0000256" key="3">
    <source>
        <dbReference type="ARBA" id="ARBA00022741"/>
    </source>
</evidence>
<dbReference type="InterPro" id="IPR032284">
    <property type="entry name" value="RecQ_Zn-bd"/>
</dbReference>
<gene>
    <name evidence="16" type="ORF">TrST_g3605</name>
</gene>
<dbReference type="InterPro" id="IPR004589">
    <property type="entry name" value="DNA_helicase_ATP-dep_RecQ"/>
</dbReference>
<dbReference type="GO" id="GO:0005524">
    <property type="term" value="F:ATP binding"/>
    <property type="evidence" value="ECO:0007669"/>
    <property type="project" value="UniProtKB-KW"/>
</dbReference>
<dbReference type="AlphaFoldDB" id="A0A9W7EPV0"/>
<dbReference type="PROSITE" id="PS01358">
    <property type="entry name" value="ZF_RANBP2_1"/>
    <property type="match status" value="1"/>
</dbReference>
<dbReference type="GO" id="GO:0003676">
    <property type="term" value="F:nucleic acid binding"/>
    <property type="evidence" value="ECO:0007669"/>
    <property type="project" value="InterPro"/>
</dbReference>
<evidence type="ECO:0000256" key="1">
    <source>
        <dbReference type="ARBA" id="ARBA00005446"/>
    </source>
</evidence>
<feature type="compositionally biased region" description="Polar residues" evidence="12">
    <location>
        <begin position="107"/>
        <end position="118"/>
    </location>
</feature>
<dbReference type="SMART" id="SM00490">
    <property type="entry name" value="HELICc"/>
    <property type="match status" value="1"/>
</dbReference>
<dbReference type="Pfam" id="PF16124">
    <property type="entry name" value="RecQ_Zn_bind"/>
    <property type="match status" value="1"/>
</dbReference>
<evidence type="ECO:0000256" key="5">
    <source>
        <dbReference type="ARBA" id="ARBA00022801"/>
    </source>
</evidence>
<keyword evidence="8 11" id="KW-0067">ATP-binding</keyword>
<dbReference type="GO" id="GO:0005694">
    <property type="term" value="C:chromosome"/>
    <property type="evidence" value="ECO:0007669"/>
    <property type="project" value="TreeGrafter"/>
</dbReference>
<dbReference type="NCBIfam" id="TIGR00614">
    <property type="entry name" value="recQ_fam"/>
    <property type="match status" value="1"/>
</dbReference>
<comment type="caution">
    <text evidence="16">The sequence shown here is derived from an EMBL/GenBank/DDBJ whole genome shotgun (WGS) entry which is preliminary data.</text>
</comment>
<dbReference type="SMART" id="SM00547">
    <property type="entry name" value="ZnF_RBZ"/>
    <property type="match status" value="1"/>
</dbReference>
<dbReference type="SMART" id="SM00487">
    <property type="entry name" value="DEXDc"/>
    <property type="match status" value="1"/>
</dbReference>
<dbReference type="EC" id="5.6.2.4" evidence="11"/>
<protein>
    <recommendedName>
        <fullName evidence="11">ATP-dependent DNA helicase</fullName>
        <ecNumber evidence="11">5.6.2.4</ecNumber>
    </recommendedName>
</protein>
<proteinExistence type="inferred from homology"/>
<dbReference type="GO" id="GO:0009378">
    <property type="term" value="F:four-way junction helicase activity"/>
    <property type="evidence" value="ECO:0007669"/>
    <property type="project" value="TreeGrafter"/>
</dbReference>
<dbReference type="EMBL" id="BRXY01000306">
    <property type="protein sequence ID" value="GMH85610.1"/>
    <property type="molecule type" value="Genomic_DNA"/>
</dbReference>
<dbReference type="PANTHER" id="PTHR13710:SF155">
    <property type="entry name" value="ATP-DEPENDENT DNA HELICASE Q-LIKE 3"/>
    <property type="match status" value="1"/>
</dbReference>
<feature type="region of interest" description="Disordered" evidence="12">
    <location>
        <begin position="568"/>
        <end position="589"/>
    </location>
</feature>
<comment type="similarity">
    <text evidence="1 11">Belongs to the helicase family. RecQ subfamily.</text>
</comment>
<dbReference type="PROSITE" id="PS50199">
    <property type="entry name" value="ZF_RANBP2_2"/>
    <property type="match status" value="1"/>
</dbReference>
<evidence type="ECO:0000256" key="4">
    <source>
        <dbReference type="ARBA" id="ARBA00022771"/>
    </source>
</evidence>
<feature type="domain" description="Helicase C-terminal" evidence="15">
    <location>
        <begin position="351"/>
        <end position="504"/>
    </location>
</feature>
<dbReference type="CDD" id="cd17920">
    <property type="entry name" value="DEXHc_RecQ"/>
    <property type="match status" value="1"/>
</dbReference>
<evidence type="ECO:0000256" key="2">
    <source>
        <dbReference type="ARBA" id="ARBA00022723"/>
    </source>
</evidence>
<feature type="compositionally biased region" description="Polar residues" evidence="12">
    <location>
        <begin position="41"/>
        <end position="52"/>
    </location>
</feature>
<evidence type="ECO:0000256" key="11">
    <source>
        <dbReference type="RuleBase" id="RU364117"/>
    </source>
</evidence>
<dbReference type="GO" id="GO:0043138">
    <property type="term" value="F:3'-5' DNA helicase activity"/>
    <property type="evidence" value="ECO:0007669"/>
    <property type="project" value="UniProtKB-EC"/>
</dbReference>
<keyword evidence="17" id="KW-1185">Reference proteome</keyword>
<dbReference type="Gene3D" id="3.40.50.300">
    <property type="entry name" value="P-loop containing nucleotide triphosphate hydrolases"/>
    <property type="match status" value="2"/>
</dbReference>
<dbReference type="Pfam" id="PF00270">
    <property type="entry name" value="DEAD"/>
    <property type="match status" value="1"/>
</dbReference>
<evidence type="ECO:0000256" key="9">
    <source>
        <dbReference type="ARBA" id="ARBA00034617"/>
    </source>
</evidence>